<feature type="compositionally biased region" description="Polar residues" evidence="14">
    <location>
        <begin position="1004"/>
        <end position="1013"/>
    </location>
</feature>
<protein>
    <recommendedName>
        <fullName evidence="3 13">DNA topoisomerase</fullName>
        <ecNumber evidence="3 13">5.6.2.1</ecNumber>
    </recommendedName>
</protein>
<comment type="catalytic activity">
    <reaction evidence="1 13">
        <text>ATP-independent breakage of single-stranded DNA, followed by passage and rejoining.</text>
        <dbReference type="EC" id="5.6.2.1"/>
    </reaction>
</comment>
<dbReference type="InterPro" id="IPR003601">
    <property type="entry name" value="Topo_IA_2"/>
</dbReference>
<evidence type="ECO:0000256" key="14">
    <source>
        <dbReference type="SAM" id="MobiDB-lite"/>
    </source>
</evidence>
<dbReference type="PROSITE" id="PS00396">
    <property type="entry name" value="TOPO_IA_1"/>
    <property type="match status" value="1"/>
</dbReference>
<evidence type="ECO:0000256" key="13">
    <source>
        <dbReference type="RuleBase" id="RU362092"/>
    </source>
</evidence>
<dbReference type="InterPro" id="IPR023406">
    <property type="entry name" value="Topo_IA_AS"/>
</dbReference>
<sequence>MKLCFAKHICVGIRLFSKIPEVMKVLNVAEKNDAAKNIVRQLVGQFVPARNGLSTYNKNYDFQLDLFGRKCSMVMTSVSGHLLGLDFGGSYKRWEGCDPLLLFRAPVGKYCSDDYLPIKRNLQKEVRGCQALIIWTDCDREGENIGFEVAQVCREAVPTIDIYRAKFSEITQPSVWRAVRNLERPDEKLSQAVDVRMELDLRIGAAFTRFLTLRYQKLFPGTLTNSLVSYGSCQFPTLGFVVERYKAHEDFQAEPFWKLRLFDEKDGNRTEFHWKRGKVFSFRAADIFYNICVESNRAKVTAVTQKPTSKWRPVALDTIQMEKLGSWKLKINAKEMMKIAEKLYTGGFISYPRTETNIFPKEINLNNLIESIAGDERWQDFARNILNSGGAHPRNGKKSDNAHPPIHPLKIGTGLSGQEARVYEFIARHFLACCSRDARGMETVVDVELGEELFSANGLIITDRGYLEVYPYDRWSDKELRAYERGEEFVPSSLDIHEGSTTAPPLLSEADLIALMEAHGIGTDATHADHIETIKARNYVKLTSGDSRFLPGDLGLGLVEGYDAMGFHLSKPHLRSGLESDLTAICDGRKNPDEVLSDQIGKYEEVFRLGMADVAKLDEALERRLRERQARGNGGASVDGSGWGGGGGGGGGGGPRPDDDRPSFSRPTNSIFGKCPKCDSHMMLKAKKQGGWMAACMGFPDCKVVSWFPSEITDVSVSSKCRQCDLNQATFRVPRGVFAAASEESVTFCLRCGGSELERFQLRPLPKKEASSGSIASVFQSRTTSSAVPDSRSVGVLNSGVDRLRHYMPTVSFMSGISSATFPIPRGNNQSNMSRIPNTYSHHRDVTQGNNRSDVGDEVKCKCGNPANLLTVKKEGPNTGRKFYACAKSNGTDCNFFSWEDAVSAPRDRPTGSTISFPAPQLNGSNSSFGVNSGGSFSNPGSWDGPSNDVQEYMCDCNVVARKFTVNKEGPNKGREFYVCSKNQGDAGRCSFFLWADSNPSSVAPTIPRNTGSFERPIRSRGTSRGRARGRGTGAGRGAPGGRKCGICGNTGHNRKNCPNRFDGTGNEDW</sequence>
<dbReference type="GO" id="GO:0006265">
    <property type="term" value="P:DNA topological change"/>
    <property type="evidence" value="ECO:0007669"/>
    <property type="project" value="InterPro"/>
</dbReference>
<dbReference type="PROSITE" id="PS50158">
    <property type="entry name" value="ZF_CCHC"/>
    <property type="match status" value="1"/>
</dbReference>
<dbReference type="EMBL" id="CAJPEX010000447">
    <property type="protein sequence ID" value="CAG0915750.1"/>
    <property type="molecule type" value="Genomic_DNA"/>
</dbReference>
<dbReference type="GO" id="GO:0005634">
    <property type="term" value="C:nucleus"/>
    <property type="evidence" value="ECO:0007669"/>
    <property type="project" value="TreeGrafter"/>
</dbReference>
<evidence type="ECO:0000313" key="19">
    <source>
        <dbReference type="EMBL" id="CAD7275598.1"/>
    </source>
</evidence>
<evidence type="ECO:0000259" key="16">
    <source>
        <dbReference type="PROSITE" id="PS50880"/>
    </source>
</evidence>
<evidence type="ECO:0000256" key="2">
    <source>
        <dbReference type="ARBA" id="ARBA00009446"/>
    </source>
</evidence>
<dbReference type="Pfam" id="PF01131">
    <property type="entry name" value="Topoisom_bac"/>
    <property type="match status" value="1"/>
</dbReference>
<name>A0A7R9GAY3_9CRUS</name>
<dbReference type="PROSITE" id="PS52039">
    <property type="entry name" value="TOPO_IA_2"/>
    <property type="match status" value="1"/>
</dbReference>
<dbReference type="SMART" id="SM00493">
    <property type="entry name" value="TOPRIM"/>
    <property type="match status" value="1"/>
</dbReference>
<evidence type="ECO:0000256" key="10">
    <source>
        <dbReference type="ARBA" id="ARBA00023235"/>
    </source>
</evidence>
<dbReference type="InterPro" id="IPR006171">
    <property type="entry name" value="TOPRIM_dom"/>
</dbReference>
<dbReference type="Pfam" id="PF06839">
    <property type="entry name" value="Zn_ribbon_GRF"/>
    <property type="match status" value="2"/>
</dbReference>
<dbReference type="CDD" id="cd03362">
    <property type="entry name" value="TOPRIM_TopoIA_TopoIII"/>
    <property type="match status" value="1"/>
</dbReference>
<dbReference type="InterPro" id="IPR013498">
    <property type="entry name" value="Topo_IA_Znf"/>
</dbReference>
<dbReference type="PROSITE" id="PS50880">
    <property type="entry name" value="TOPRIM"/>
    <property type="match status" value="1"/>
</dbReference>
<dbReference type="Gene3D" id="1.10.460.10">
    <property type="entry name" value="Topoisomerase I, domain 2"/>
    <property type="match status" value="1"/>
</dbReference>
<dbReference type="GO" id="GO:0003677">
    <property type="term" value="F:DNA binding"/>
    <property type="evidence" value="ECO:0007669"/>
    <property type="project" value="UniProtKB-KW"/>
</dbReference>
<dbReference type="PANTHER" id="PTHR11390:SF21">
    <property type="entry name" value="DNA TOPOISOMERASE 3-ALPHA"/>
    <property type="match status" value="1"/>
</dbReference>
<dbReference type="SMART" id="SM00436">
    <property type="entry name" value="TOP1Bc"/>
    <property type="match status" value="1"/>
</dbReference>
<evidence type="ECO:0000313" key="20">
    <source>
        <dbReference type="Proteomes" id="UP000678499"/>
    </source>
</evidence>
<dbReference type="Gene3D" id="2.70.20.10">
    <property type="entry name" value="Topoisomerase I, domain 3"/>
    <property type="match status" value="1"/>
</dbReference>
<evidence type="ECO:0000256" key="6">
    <source>
        <dbReference type="ARBA" id="ARBA00022771"/>
    </source>
</evidence>
<evidence type="ECO:0000256" key="5">
    <source>
        <dbReference type="ARBA" id="ARBA00022737"/>
    </source>
</evidence>
<keyword evidence="9 13" id="KW-0238">DNA-binding</keyword>
<dbReference type="FunFam" id="3.40.50.140:FF:000003">
    <property type="entry name" value="DNA topoisomerase"/>
    <property type="match status" value="1"/>
</dbReference>
<dbReference type="Gene3D" id="1.10.290.10">
    <property type="entry name" value="Topoisomerase I, domain 4"/>
    <property type="match status" value="1"/>
</dbReference>
<dbReference type="Pfam" id="PF01396">
    <property type="entry name" value="Zn_ribbon_Top1"/>
    <property type="match status" value="1"/>
</dbReference>
<dbReference type="Pfam" id="PF01751">
    <property type="entry name" value="Toprim"/>
    <property type="match status" value="1"/>
</dbReference>
<dbReference type="FunFam" id="1.10.290.10:FF:000001">
    <property type="entry name" value="DNA topoisomerase"/>
    <property type="match status" value="1"/>
</dbReference>
<comment type="similarity">
    <text evidence="2 13">Belongs to the type IA topoisomerase family.</text>
</comment>
<dbReference type="AlphaFoldDB" id="A0A7R9GAY3"/>
<dbReference type="EC" id="5.6.2.1" evidence="3 13"/>
<dbReference type="GO" id="GO:0031422">
    <property type="term" value="C:RecQ family helicase-topoisomerase III complex"/>
    <property type="evidence" value="ECO:0007669"/>
    <property type="project" value="TreeGrafter"/>
</dbReference>
<dbReference type="PROSITE" id="PS51999">
    <property type="entry name" value="ZF_GRF"/>
    <property type="match status" value="2"/>
</dbReference>
<dbReference type="InterPro" id="IPR013497">
    <property type="entry name" value="Topo_IA_cen"/>
</dbReference>
<dbReference type="SUPFAM" id="SSF57756">
    <property type="entry name" value="Retrovirus zinc finger-like domains"/>
    <property type="match status" value="1"/>
</dbReference>
<evidence type="ECO:0000259" key="18">
    <source>
        <dbReference type="PROSITE" id="PS52039"/>
    </source>
</evidence>
<comment type="function">
    <text evidence="13">Introduces a single-strand break via transesterification at a target site in duplex DNA. Releases the supercoiling and torsional tension of DNA introduced during the DNA replication and transcription by transiently cleaving and rejoining one strand of the DNA duplex. The scissile phosphodiester is attacked by the catalytic tyrosine of the enzyme, resulting in the formation of a DNA-(5'-phosphotyrosyl)-enzyme intermediate and the expulsion of a 3'-OH DNA strand.</text>
</comment>
<keyword evidence="8 13" id="KW-0799">Topoisomerase</keyword>
<keyword evidence="10 13" id="KW-0413">Isomerase</keyword>
<dbReference type="PANTHER" id="PTHR11390">
    <property type="entry name" value="PROKARYOTIC DNA TOPOISOMERASE"/>
    <property type="match status" value="1"/>
</dbReference>
<evidence type="ECO:0000256" key="4">
    <source>
        <dbReference type="ARBA" id="ARBA00022723"/>
    </source>
</evidence>
<dbReference type="InterPro" id="IPR036875">
    <property type="entry name" value="Znf_CCHC_sf"/>
</dbReference>
<evidence type="ECO:0000259" key="15">
    <source>
        <dbReference type="PROSITE" id="PS50158"/>
    </source>
</evidence>
<evidence type="ECO:0000256" key="1">
    <source>
        <dbReference type="ARBA" id="ARBA00000213"/>
    </source>
</evidence>
<dbReference type="EMBL" id="OA882484">
    <property type="protein sequence ID" value="CAD7275598.1"/>
    <property type="molecule type" value="Genomic_DNA"/>
</dbReference>
<proteinExistence type="inferred from homology"/>
<feature type="domain" description="Topo IA-type catalytic" evidence="18">
    <location>
        <begin position="186"/>
        <end position="607"/>
    </location>
</feature>
<feature type="domain" description="GRF-type" evidence="17">
    <location>
        <begin position="861"/>
        <end position="903"/>
    </location>
</feature>
<dbReference type="GO" id="GO:0006310">
    <property type="term" value="P:DNA recombination"/>
    <property type="evidence" value="ECO:0007669"/>
    <property type="project" value="TreeGrafter"/>
</dbReference>
<dbReference type="InterPro" id="IPR034144">
    <property type="entry name" value="TOPRIM_TopoIII"/>
</dbReference>
<dbReference type="Proteomes" id="UP000678499">
    <property type="component" value="Unassembled WGS sequence"/>
</dbReference>
<dbReference type="InterPro" id="IPR013824">
    <property type="entry name" value="Topo_IA_cen_sub1"/>
</dbReference>
<evidence type="ECO:0000256" key="8">
    <source>
        <dbReference type="ARBA" id="ARBA00023029"/>
    </source>
</evidence>
<evidence type="ECO:0000256" key="7">
    <source>
        <dbReference type="ARBA" id="ARBA00022833"/>
    </source>
</evidence>
<dbReference type="PRINTS" id="PR00417">
    <property type="entry name" value="PRTPISMRASEI"/>
</dbReference>
<dbReference type="GO" id="GO:0006281">
    <property type="term" value="P:DNA repair"/>
    <property type="evidence" value="ECO:0007669"/>
    <property type="project" value="TreeGrafter"/>
</dbReference>
<evidence type="ECO:0000259" key="17">
    <source>
        <dbReference type="PROSITE" id="PS51999"/>
    </source>
</evidence>
<dbReference type="GO" id="GO:0008270">
    <property type="term" value="F:zinc ion binding"/>
    <property type="evidence" value="ECO:0007669"/>
    <property type="project" value="UniProtKB-KW"/>
</dbReference>
<organism evidence="19">
    <name type="scientific">Notodromas monacha</name>
    <dbReference type="NCBI Taxonomy" id="399045"/>
    <lineage>
        <taxon>Eukaryota</taxon>
        <taxon>Metazoa</taxon>
        <taxon>Ecdysozoa</taxon>
        <taxon>Arthropoda</taxon>
        <taxon>Crustacea</taxon>
        <taxon>Oligostraca</taxon>
        <taxon>Ostracoda</taxon>
        <taxon>Podocopa</taxon>
        <taxon>Podocopida</taxon>
        <taxon>Cypridocopina</taxon>
        <taxon>Cypridoidea</taxon>
        <taxon>Cyprididae</taxon>
        <taxon>Notodromas</taxon>
    </lineage>
</organism>
<keyword evidence="6 12" id="KW-0863">Zinc-finger</keyword>
<dbReference type="CDD" id="cd00186">
    <property type="entry name" value="TOP1Ac"/>
    <property type="match status" value="1"/>
</dbReference>
<dbReference type="InterPro" id="IPR001878">
    <property type="entry name" value="Znf_CCHC"/>
</dbReference>
<dbReference type="InterPro" id="IPR003602">
    <property type="entry name" value="Topo_IA_DNA-bd_dom"/>
</dbReference>
<feature type="domain" description="Toprim" evidence="16">
    <location>
        <begin position="24"/>
        <end position="168"/>
    </location>
</feature>
<dbReference type="Gene3D" id="3.30.65.10">
    <property type="entry name" value="Bacterial Topoisomerase I, domain 1"/>
    <property type="match status" value="1"/>
</dbReference>
<accession>A0A7R9GAY3</accession>
<dbReference type="OrthoDB" id="430051at2759"/>
<evidence type="ECO:0000256" key="11">
    <source>
        <dbReference type="ARBA" id="ARBA00056363"/>
    </source>
</evidence>
<dbReference type="InterPro" id="IPR000380">
    <property type="entry name" value="Topo_IA"/>
</dbReference>
<reference evidence="19" key="1">
    <citation type="submission" date="2020-11" db="EMBL/GenBank/DDBJ databases">
        <authorList>
            <person name="Tran Van P."/>
        </authorList>
    </citation>
    <scope>NUCLEOTIDE SEQUENCE</scope>
</reference>
<gene>
    <name evidence="19" type="ORF">NMOB1V02_LOCUS3388</name>
</gene>
<feature type="region of interest" description="Disordered" evidence="14">
    <location>
        <begin position="628"/>
        <end position="668"/>
    </location>
</feature>
<dbReference type="InterPro" id="IPR013826">
    <property type="entry name" value="Topo_IA_cen_sub3"/>
</dbReference>
<dbReference type="InterPro" id="IPR010666">
    <property type="entry name" value="Znf_GRF"/>
</dbReference>
<dbReference type="InterPro" id="IPR023405">
    <property type="entry name" value="Topo_IA_core_domain"/>
</dbReference>
<evidence type="ECO:0000256" key="3">
    <source>
        <dbReference type="ARBA" id="ARBA00012891"/>
    </source>
</evidence>
<feature type="domain" description="CCHC-type" evidence="15">
    <location>
        <begin position="1043"/>
        <end position="1060"/>
    </location>
</feature>
<dbReference type="SUPFAM" id="SSF56712">
    <property type="entry name" value="Prokaryotic type I DNA topoisomerase"/>
    <property type="match status" value="1"/>
</dbReference>
<feature type="compositionally biased region" description="Gly residues" evidence="14">
    <location>
        <begin position="632"/>
        <end position="655"/>
    </location>
</feature>
<comment type="function">
    <text evidence="11">Releases the supercoiling and torsional tension of DNA introduced during the DNA replication and transcription by transiently cleaving and rejoining one strand of the DNA duplex. Introduces a single-strand break via transesterification at a target site in duplex DNA. The scissile phosphodiester is attacked by the catalytic tyrosine of the enzyme, resulting in the formation of a DNA-(5'-phosphotyrosyl)-enzyme intermediate and the expulsion of a 3'-OH DNA strand. The free DNA strand than undergoes passage around the unbroken strand thus removing DNA supercoils. Finally, in the religation step, the DNA 3'-OH attacks the covalent intermediate to expel the active-site tyrosine and restore the DNA phosphodiester backbone. Weakly relaxes negative supercoils and displays a distinct preference for binding single-stranded DNA.</text>
</comment>
<keyword evidence="4" id="KW-0479">Metal-binding</keyword>
<evidence type="ECO:0000256" key="9">
    <source>
        <dbReference type="ARBA" id="ARBA00023125"/>
    </source>
</evidence>
<keyword evidence="5" id="KW-0677">Repeat</keyword>
<dbReference type="GO" id="GO:0003917">
    <property type="term" value="F:DNA topoisomerase type I (single strand cut, ATP-independent) activity"/>
    <property type="evidence" value="ECO:0007669"/>
    <property type="project" value="UniProtKB-EC"/>
</dbReference>
<feature type="region of interest" description="Disordered" evidence="14">
    <location>
        <begin position="389"/>
        <end position="410"/>
    </location>
</feature>
<dbReference type="SMART" id="SM00437">
    <property type="entry name" value="TOP1Ac"/>
    <property type="match status" value="1"/>
</dbReference>
<feature type="domain" description="GRF-type" evidence="17">
    <location>
        <begin position="955"/>
        <end position="999"/>
    </location>
</feature>
<evidence type="ECO:0000256" key="12">
    <source>
        <dbReference type="PROSITE-ProRule" id="PRU00047"/>
    </source>
</evidence>
<dbReference type="Gene3D" id="3.40.50.140">
    <property type="match status" value="1"/>
</dbReference>
<feature type="region of interest" description="Disordered" evidence="14">
    <location>
        <begin position="1004"/>
        <end position="1039"/>
    </location>
</feature>
<dbReference type="InterPro" id="IPR013825">
    <property type="entry name" value="Topo_IA_cen_sub2"/>
</dbReference>
<keyword evidence="20" id="KW-1185">Reference proteome</keyword>
<keyword evidence="7" id="KW-0862">Zinc</keyword>